<name>A0AA87YZC6_FICCA</name>
<keyword evidence="1" id="KW-0812">Transmembrane</keyword>
<comment type="caution">
    <text evidence="3">The sequence shown here is derived from an EMBL/GenBank/DDBJ whole genome shotgun (WGS) entry which is preliminary data.</text>
</comment>
<reference evidence="3" key="1">
    <citation type="submission" date="2023-07" db="EMBL/GenBank/DDBJ databases">
        <title>draft genome sequence of fig (Ficus carica).</title>
        <authorList>
            <person name="Takahashi T."/>
            <person name="Nishimura K."/>
        </authorList>
    </citation>
    <scope>NUCLEOTIDE SEQUENCE</scope>
</reference>
<gene>
    <name evidence="3" type="ORF">TIFTF001_001303</name>
</gene>
<evidence type="ECO:0000256" key="2">
    <source>
        <dbReference type="SAM" id="SignalP"/>
    </source>
</evidence>
<dbReference type="AlphaFoldDB" id="A0AA87YZC6"/>
<evidence type="ECO:0000313" key="3">
    <source>
        <dbReference type="EMBL" id="GMN26418.1"/>
    </source>
</evidence>
<keyword evidence="1" id="KW-0472">Membrane</keyword>
<feature type="transmembrane region" description="Helical" evidence="1">
    <location>
        <begin position="47"/>
        <end position="66"/>
    </location>
</feature>
<proteinExistence type="predicted"/>
<keyword evidence="4" id="KW-1185">Reference proteome</keyword>
<dbReference type="Proteomes" id="UP001187192">
    <property type="component" value="Unassembled WGS sequence"/>
</dbReference>
<keyword evidence="2" id="KW-0732">Signal</keyword>
<organism evidence="3 4">
    <name type="scientific">Ficus carica</name>
    <name type="common">Common fig</name>
    <dbReference type="NCBI Taxonomy" id="3494"/>
    <lineage>
        <taxon>Eukaryota</taxon>
        <taxon>Viridiplantae</taxon>
        <taxon>Streptophyta</taxon>
        <taxon>Embryophyta</taxon>
        <taxon>Tracheophyta</taxon>
        <taxon>Spermatophyta</taxon>
        <taxon>Magnoliopsida</taxon>
        <taxon>eudicotyledons</taxon>
        <taxon>Gunneridae</taxon>
        <taxon>Pentapetalae</taxon>
        <taxon>rosids</taxon>
        <taxon>fabids</taxon>
        <taxon>Rosales</taxon>
        <taxon>Moraceae</taxon>
        <taxon>Ficeae</taxon>
        <taxon>Ficus</taxon>
    </lineage>
</organism>
<feature type="signal peptide" evidence="2">
    <location>
        <begin position="1"/>
        <end position="23"/>
    </location>
</feature>
<protein>
    <submittedName>
        <fullName evidence="3">Uncharacterized protein</fullName>
    </submittedName>
</protein>
<accession>A0AA87YZC6</accession>
<sequence length="67" mass="6780">MAYVSRVALFFVVIAMAALSAEAQDSERAPSPAPAPTIGSGAALPATFSGIFLVSSLLFSLAASLLH</sequence>
<dbReference type="EMBL" id="BTGU01000001">
    <property type="protein sequence ID" value="GMN26418.1"/>
    <property type="molecule type" value="Genomic_DNA"/>
</dbReference>
<evidence type="ECO:0000256" key="1">
    <source>
        <dbReference type="SAM" id="Phobius"/>
    </source>
</evidence>
<feature type="chain" id="PRO_5041703154" evidence="2">
    <location>
        <begin position="24"/>
        <end position="67"/>
    </location>
</feature>
<keyword evidence="1" id="KW-1133">Transmembrane helix</keyword>
<evidence type="ECO:0000313" key="4">
    <source>
        <dbReference type="Proteomes" id="UP001187192"/>
    </source>
</evidence>